<feature type="transmembrane region" description="Helical" evidence="10">
    <location>
        <begin position="31"/>
        <end position="49"/>
    </location>
</feature>
<evidence type="ECO:0000259" key="11">
    <source>
        <dbReference type="Pfam" id="PF00999"/>
    </source>
</evidence>
<dbReference type="PANTHER" id="PTHR10110">
    <property type="entry name" value="SODIUM/HYDROGEN EXCHANGER"/>
    <property type="match status" value="1"/>
</dbReference>
<keyword evidence="9" id="KW-0739">Sodium transport</keyword>
<dbReference type="Proteomes" id="UP001268542">
    <property type="component" value="Unassembled WGS sequence"/>
</dbReference>
<keyword evidence="4 10" id="KW-0812">Transmembrane</keyword>
<feature type="transmembrane region" description="Helical" evidence="10">
    <location>
        <begin position="181"/>
        <end position="202"/>
    </location>
</feature>
<protein>
    <submittedName>
        <fullName evidence="12">Sodium:proton antiporter</fullName>
    </submittedName>
</protein>
<comment type="subcellular location">
    <subcellularLocation>
        <location evidence="1">Cell membrane</location>
        <topology evidence="1">Multi-pass membrane protein</topology>
    </subcellularLocation>
</comment>
<evidence type="ECO:0000256" key="1">
    <source>
        <dbReference type="ARBA" id="ARBA00004651"/>
    </source>
</evidence>
<organism evidence="12 13">
    <name type="scientific">Nocardioides imazamoxiresistens</name>
    <dbReference type="NCBI Taxonomy" id="3231893"/>
    <lineage>
        <taxon>Bacteria</taxon>
        <taxon>Bacillati</taxon>
        <taxon>Actinomycetota</taxon>
        <taxon>Actinomycetes</taxon>
        <taxon>Propionibacteriales</taxon>
        <taxon>Nocardioidaceae</taxon>
        <taxon>Nocardioides</taxon>
    </lineage>
</organism>
<evidence type="ECO:0000256" key="6">
    <source>
        <dbReference type="ARBA" id="ARBA00023053"/>
    </source>
</evidence>
<dbReference type="EMBL" id="JAVYII010000003">
    <property type="protein sequence ID" value="MDT9592897.1"/>
    <property type="molecule type" value="Genomic_DNA"/>
</dbReference>
<dbReference type="InterPro" id="IPR006153">
    <property type="entry name" value="Cation/H_exchanger_TM"/>
</dbReference>
<gene>
    <name evidence="12" type="ORF">RDV89_07445</name>
</gene>
<sequence length="559" mass="59133">MDQVLELLVLGVLAIAAAAVASRRVGVASPLLLLGLGAVVGLLPFVPTVAVQPEWILAGVLPPLLYSAAVSMPAMEFRRELRAISGMSVVLVVASALVLGWFFTLVVPGLSFAWGVALGAIMSPTDAVATSIVKRIGVSPRVVAILEGEGLLNDATALVLLRAATVAAATSWSVGGVVRDFVVAAVLAGAVGYVVGRANLWVRARTPEAAVATAVSLTVPFAASVPAERLEASGLVAAVVAGLVTGRGAPRVLSPQARLSDAEVWHTVELLLEGAVFLVMGLELYGLLVDLDEADHRLLPTVLVAFAALAIVLVVRAAYVVPLLLAVHRRAARGAAVRPRVDALRELTEDPDRFAAALTDRPPPRGRLLRWAVEKRRRRLRLEPEHVEQFGTRLRRRLADIDHLVDDPLGPREGAVVVWAGMRGAVTLAAAQTLPSDTPERSLLVFLAFCVAAGSLVLQGATLGLLVRWVRPAGVDTEALARERAQLVEVLRATAERVRRDASEEGVPLLVAVIEAQRDVLLDLAREGTFATASLRAAMAVLDADQIRLELRGKPVEDA</sequence>
<dbReference type="InterPro" id="IPR018422">
    <property type="entry name" value="Cation/H_exchanger_CPA1"/>
</dbReference>
<evidence type="ECO:0000256" key="10">
    <source>
        <dbReference type="SAM" id="Phobius"/>
    </source>
</evidence>
<feature type="transmembrane region" description="Helical" evidence="10">
    <location>
        <begin position="87"/>
        <end position="106"/>
    </location>
</feature>
<feature type="transmembrane region" description="Helical" evidence="10">
    <location>
        <begin position="443"/>
        <end position="467"/>
    </location>
</feature>
<evidence type="ECO:0000256" key="4">
    <source>
        <dbReference type="ARBA" id="ARBA00022692"/>
    </source>
</evidence>
<accession>A0ABU3PUI5</accession>
<dbReference type="PANTHER" id="PTHR10110:SF86">
    <property type="entry name" value="SODIUM_HYDROGEN EXCHANGER 7"/>
    <property type="match status" value="1"/>
</dbReference>
<keyword evidence="8 10" id="KW-0472">Membrane</keyword>
<feature type="transmembrane region" description="Helical" evidence="10">
    <location>
        <begin position="55"/>
        <end position="75"/>
    </location>
</feature>
<evidence type="ECO:0000256" key="2">
    <source>
        <dbReference type="ARBA" id="ARBA00022448"/>
    </source>
</evidence>
<keyword evidence="3" id="KW-1003">Cell membrane</keyword>
<keyword evidence="7" id="KW-0406">Ion transport</keyword>
<feature type="transmembrane region" description="Helical" evidence="10">
    <location>
        <begin position="301"/>
        <end position="325"/>
    </location>
</feature>
<dbReference type="Gene3D" id="6.10.140.1330">
    <property type="match status" value="1"/>
</dbReference>
<feature type="transmembrane region" description="Helical" evidence="10">
    <location>
        <begin position="270"/>
        <end position="289"/>
    </location>
</feature>
<keyword evidence="5 10" id="KW-1133">Transmembrane helix</keyword>
<keyword evidence="13" id="KW-1185">Reference proteome</keyword>
<proteinExistence type="predicted"/>
<keyword evidence="2" id="KW-0813">Transport</keyword>
<reference evidence="12 13" key="1">
    <citation type="submission" date="2023-08" db="EMBL/GenBank/DDBJ databases">
        <title>Nocardioides seae sp. nov., a bacterium isolated from a soil.</title>
        <authorList>
            <person name="Wang X."/>
        </authorList>
    </citation>
    <scope>NUCLEOTIDE SEQUENCE [LARGE SCALE GENOMIC DNA]</scope>
    <source>
        <strain evidence="12 13">YZH12</strain>
    </source>
</reference>
<name>A0ABU3PUI5_9ACTN</name>
<evidence type="ECO:0000313" key="13">
    <source>
        <dbReference type="Proteomes" id="UP001268542"/>
    </source>
</evidence>
<comment type="caution">
    <text evidence="12">The sequence shown here is derived from an EMBL/GenBank/DDBJ whole genome shotgun (WGS) entry which is preliminary data.</text>
</comment>
<dbReference type="RefSeq" id="WP_315732330.1">
    <property type="nucleotide sequence ID" value="NZ_JAVYII010000003.1"/>
</dbReference>
<evidence type="ECO:0000256" key="5">
    <source>
        <dbReference type="ARBA" id="ARBA00022989"/>
    </source>
</evidence>
<evidence type="ECO:0000256" key="7">
    <source>
        <dbReference type="ARBA" id="ARBA00023065"/>
    </source>
</evidence>
<evidence type="ECO:0000256" key="9">
    <source>
        <dbReference type="ARBA" id="ARBA00023201"/>
    </source>
</evidence>
<keyword evidence="6" id="KW-0915">Sodium</keyword>
<evidence type="ECO:0000313" key="12">
    <source>
        <dbReference type="EMBL" id="MDT9592897.1"/>
    </source>
</evidence>
<evidence type="ECO:0000256" key="3">
    <source>
        <dbReference type="ARBA" id="ARBA00022475"/>
    </source>
</evidence>
<dbReference type="Pfam" id="PF00999">
    <property type="entry name" value="Na_H_Exchanger"/>
    <property type="match status" value="1"/>
</dbReference>
<feature type="transmembrane region" description="Helical" evidence="10">
    <location>
        <begin position="6"/>
        <end position="22"/>
    </location>
</feature>
<evidence type="ECO:0000256" key="8">
    <source>
        <dbReference type="ARBA" id="ARBA00023136"/>
    </source>
</evidence>
<feature type="domain" description="Cation/H+ exchanger transmembrane" evidence="11">
    <location>
        <begin position="14"/>
        <end position="327"/>
    </location>
</feature>